<comment type="similarity">
    <text evidence="1">Belongs to the SPT2 family.</text>
</comment>
<organism evidence="4 5">
    <name type="scientific">Tilletia horrida</name>
    <dbReference type="NCBI Taxonomy" id="155126"/>
    <lineage>
        <taxon>Eukaryota</taxon>
        <taxon>Fungi</taxon>
        <taxon>Dikarya</taxon>
        <taxon>Basidiomycota</taxon>
        <taxon>Ustilaginomycotina</taxon>
        <taxon>Exobasidiomycetes</taxon>
        <taxon>Tilletiales</taxon>
        <taxon>Tilletiaceae</taxon>
        <taxon>Tilletia</taxon>
    </lineage>
</organism>
<feature type="compositionally biased region" description="Polar residues" evidence="3">
    <location>
        <begin position="126"/>
        <end position="147"/>
    </location>
</feature>
<feature type="compositionally biased region" description="Basic and acidic residues" evidence="3">
    <location>
        <begin position="351"/>
        <end position="368"/>
    </location>
</feature>
<feature type="region of interest" description="Disordered" evidence="3">
    <location>
        <begin position="289"/>
        <end position="608"/>
    </location>
</feature>
<dbReference type="AlphaFoldDB" id="A0AAN6GMN8"/>
<dbReference type="Pfam" id="PF08243">
    <property type="entry name" value="SPT2"/>
    <property type="match status" value="1"/>
</dbReference>
<evidence type="ECO:0000313" key="5">
    <source>
        <dbReference type="Proteomes" id="UP001176517"/>
    </source>
</evidence>
<feature type="compositionally biased region" description="Basic and acidic residues" evidence="3">
    <location>
        <begin position="391"/>
        <end position="404"/>
    </location>
</feature>
<feature type="compositionally biased region" description="Basic and acidic residues" evidence="3">
    <location>
        <begin position="69"/>
        <end position="79"/>
    </location>
</feature>
<feature type="compositionally biased region" description="Low complexity" evidence="3">
    <location>
        <begin position="556"/>
        <end position="568"/>
    </location>
</feature>
<feature type="region of interest" description="Disordered" evidence="3">
    <location>
        <begin position="69"/>
        <end position="227"/>
    </location>
</feature>
<evidence type="ECO:0000256" key="2">
    <source>
        <dbReference type="ARBA" id="ARBA00023054"/>
    </source>
</evidence>
<dbReference type="SMART" id="SM00784">
    <property type="entry name" value="SPT2"/>
    <property type="match status" value="1"/>
</dbReference>
<feature type="compositionally biased region" description="Basic and acidic residues" evidence="3">
    <location>
        <begin position="303"/>
        <end position="333"/>
    </location>
</feature>
<dbReference type="InterPro" id="IPR013256">
    <property type="entry name" value="Chromatin_SPT2"/>
</dbReference>
<dbReference type="Proteomes" id="UP001176517">
    <property type="component" value="Unassembled WGS sequence"/>
</dbReference>
<proteinExistence type="inferred from homology"/>
<feature type="region of interest" description="Disordered" evidence="3">
    <location>
        <begin position="625"/>
        <end position="662"/>
    </location>
</feature>
<feature type="compositionally biased region" description="Acidic residues" evidence="3">
    <location>
        <begin position="508"/>
        <end position="543"/>
    </location>
</feature>
<feature type="compositionally biased region" description="Basic and acidic residues" evidence="3">
    <location>
        <begin position="427"/>
        <end position="442"/>
    </location>
</feature>
<feature type="compositionally biased region" description="Acidic residues" evidence="3">
    <location>
        <begin position="596"/>
        <end position="608"/>
    </location>
</feature>
<dbReference type="EMBL" id="JAPDMZ010000156">
    <property type="protein sequence ID" value="KAK0547634.1"/>
    <property type="molecule type" value="Genomic_DNA"/>
</dbReference>
<reference evidence="4" key="1">
    <citation type="journal article" date="2023" name="PhytoFront">
        <title>Draft Genome Resources of Seven Strains of Tilletia horrida, Causal Agent of Kernel Smut of Rice.</title>
        <authorList>
            <person name="Khanal S."/>
            <person name="Antony Babu S."/>
            <person name="Zhou X.G."/>
        </authorList>
    </citation>
    <scope>NUCLEOTIDE SEQUENCE</scope>
    <source>
        <strain evidence="4">TX6</strain>
    </source>
</reference>
<comment type="caution">
    <text evidence="4">The sequence shown here is derived from an EMBL/GenBank/DDBJ whole genome shotgun (WGS) entry which is preliminary data.</text>
</comment>
<feature type="compositionally biased region" description="Basic and acidic residues" evidence="3">
    <location>
        <begin position="636"/>
        <end position="645"/>
    </location>
</feature>
<evidence type="ECO:0000256" key="1">
    <source>
        <dbReference type="ARBA" id="ARBA00006461"/>
    </source>
</evidence>
<keyword evidence="5" id="KW-1185">Reference proteome</keyword>
<feature type="compositionally biased region" description="Low complexity" evidence="3">
    <location>
        <begin position="181"/>
        <end position="227"/>
    </location>
</feature>
<name>A0AAN6GMN8_9BASI</name>
<accession>A0AAN6GMN8</accession>
<keyword evidence="2" id="KW-0175">Coiled coil</keyword>
<feature type="compositionally biased region" description="Basic and acidic residues" evidence="3">
    <location>
        <begin position="457"/>
        <end position="483"/>
    </location>
</feature>
<sequence length="662" mass="72630">MEEIARRQEAIARSEAQRQALLAETQAAAKAELARRRAADAQEKKEAERRRALLVATQKRAAEEARIKKEIEERKKREAELEESEIPDLATATSAARAMMNGSYKKVGQKSTASVNAGSAARKNQGDTSPAPSSERSGMMATFNSVVAKTARKKVASDTSLLTREEKRNRKLAASLGVRKAPSMSRSTSVSSVRSSGGGPASRSHSPAHSTSSAGGQGGSRSASLGGTSVNAAARAIAAAGKAPPLPSFNRKANILSADKAFTETITLGQKKRDMRSIDEVERDLRAAREARLLQEGGGANHALEERRKREEEHRRQEEKRKQAMAEKKRQDLEAQGIFVDPVPPASESSNDARDPRTASNEMRRERSQSQQSQAARSRTRSPPVNAKLRAAAEFHYRKVEQPRRSLPGGRSEREKHPGSKGKSRGRRSEPDASSDDGRDPNRPLGKGPDSAVKATPKRETARDRFIREEAERKRLAAERGESGSRNGPGTSAGDRKGKRKAGYGADDGYDDEEDDDADSFIVDDEDEEMLDEDEDDDSDDGEDNRYNARKRLKSSHGSSASRSSRVSPPHKSRSKTVSEEIWSIFGRGRGRPSFEDEEMYSDEDDMEATAADIAREEFRSAQIARKEDENEQEAEERHAKEKAARLRKAAATARRGTGSSR</sequence>
<protein>
    <submittedName>
        <fullName evidence="4">Uncharacterized protein</fullName>
    </submittedName>
</protein>
<gene>
    <name evidence="4" type="ORF">OC846_004774</name>
</gene>
<evidence type="ECO:0000256" key="3">
    <source>
        <dbReference type="SAM" id="MobiDB-lite"/>
    </source>
</evidence>
<evidence type="ECO:0000313" key="4">
    <source>
        <dbReference type="EMBL" id="KAK0547634.1"/>
    </source>
</evidence>